<dbReference type="EMBL" id="MU007091">
    <property type="protein sequence ID" value="KAF2422394.1"/>
    <property type="molecule type" value="Genomic_DNA"/>
</dbReference>
<evidence type="ECO:0000313" key="3">
    <source>
        <dbReference type="EMBL" id="KAF2422394.1"/>
    </source>
</evidence>
<dbReference type="Proteomes" id="UP000800235">
    <property type="component" value="Unassembled WGS sequence"/>
</dbReference>
<dbReference type="Gene3D" id="1.20.58.2130">
    <property type="match status" value="1"/>
</dbReference>
<dbReference type="GO" id="GO:0006270">
    <property type="term" value="P:DNA replication initiation"/>
    <property type="evidence" value="ECO:0007669"/>
    <property type="project" value="InterPro"/>
</dbReference>
<feature type="region of interest" description="Disordered" evidence="1">
    <location>
        <begin position="922"/>
        <end position="962"/>
    </location>
</feature>
<feature type="compositionally biased region" description="Basic and acidic residues" evidence="1">
    <location>
        <begin position="553"/>
        <end position="564"/>
    </location>
</feature>
<dbReference type="OrthoDB" id="5395343at2759"/>
<comment type="caution">
    <text evidence="3">The sequence shown here is derived from an EMBL/GenBank/DDBJ whole genome shotgun (WGS) entry which is preliminary data.</text>
</comment>
<dbReference type="PANTHER" id="PTHR28067:SF1">
    <property type="entry name" value="DNA REPLICATION REGULATOR SLD3"/>
    <property type="match status" value="1"/>
</dbReference>
<gene>
    <name evidence="3" type="ORF">EJ08DRAFT_682709</name>
</gene>
<dbReference type="GO" id="GO:0031261">
    <property type="term" value="C:DNA replication preinitiation complex"/>
    <property type="evidence" value="ECO:0007669"/>
    <property type="project" value="TreeGrafter"/>
</dbReference>
<name>A0A9P4NHS7_9PEZI</name>
<evidence type="ECO:0000259" key="2">
    <source>
        <dbReference type="Pfam" id="PF08639"/>
    </source>
</evidence>
<reference evidence="3" key="1">
    <citation type="journal article" date="2020" name="Stud. Mycol.">
        <title>101 Dothideomycetes genomes: a test case for predicting lifestyles and emergence of pathogens.</title>
        <authorList>
            <person name="Haridas S."/>
            <person name="Albert R."/>
            <person name="Binder M."/>
            <person name="Bloem J."/>
            <person name="Labutti K."/>
            <person name="Salamov A."/>
            <person name="Andreopoulos B."/>
            <person name="Baker S."/>
            <person name="Barry K."/>
            <person name="Bills G."/>
            <person name="Bluhm B."/>
            <person name="Cannon C."/>
            <person name="Castanera R."/>
            <person name="Culley D."/>
            <person name="Daum C."/>
            <person name="Ezra D."/>
            <person name="Gonzalez J."/>
            <person name="Henrissat B."/>
            <person name="Kuo A."/>
            <person name="Liang C."/>
            <person name="Lipzen A."/>
            <person name="Lutzoni F."/>
            <person name="Magnuson J."/>
            <person name="Mondo S."/>
            <person name="Nolan M."/>
            <person name="Ohm R."/>
            <person name="Pangilinan J."/>
            <person name="Park H.-J."/>
            <person name="Ramirez L."/>
            <person name="Alfaro M."/>
            <person name="Sun H."/>
            <person name="Tritt A."/>
            <person name="Yoshinaga Y."/>
            <person name="Zwiers L.-H."/>
            <person name="Turgeon B."/>
            <person name="Goodwin S."/>
            <person name="Spatafora J."/>
            <person name="Crous P."/>
            <person name="Grigoriev I."/>
        </authorList>
    </citation>
    <scope>NUCLEOTIDE SEQUENCE</scope>
    <source>
        <strain evidence="3">CBS 130266</strain>
    </source>
</reference>
<evidence type="ECO:0000313" key="4">
    <source>
        <dbReference type="Proteomes" id="UP000800235"/>
    </source>
</evidence>
<proteinExistence type="predicted"/>
<dbReference type="InterPro" id="IPR013948">
    <property type="entry name" value="DNA_replication_reg_Sld3_C"/>
</dbReference>
<evidence type="ECO:0000256" key="1">
    <source>
        <dbReference type="SAM" id="MobiDB-lite"/>
    </source>
</evidence>
<feature type="compositionally biased region" description="Polar residues" evidence="1">
    <location>
        <begin position="808"/>
        <end position="817"/>
    </location>
</feature>
<feature type="domain" description="DNA replication regulator Sld3 C-terminal" evidence="2">
    <location>
        <begin position="253"/>
        <end position="794"/>
    </location>
</feature>
<organism evidence="3 4">
    <name type="scientific">Tothia fuscella</name>
    <dbReference type="NCBI Taxonomy" id="1048955"/>
    <lineage>
        <taxon>Eukaryota</taxon>
        <taxon>Fungi</taxon>
        <taxon>Dikarya</taxon>
        <taxon>Ascomycota</taxon>
        <taxon>Pezizomycotina</taxon>
        <taxon>Dothideomycetes</taxon>
        <taxon>Pleosporomycetidae</taxon>
        <taxon>Venturiales</taxon>
        <taxon>Cylindrosympodiaceae</taxon>
        <taxon>Tothia</taxon>
    </lineage>
</organism>
<dbReference type="Pfam" id="PF08639">
    <property type="entry name" value="Sld3_STD"/>
    <property type="match status" value="1"/>
</dbReference>
<dbReference type="AlphaFoldDB" id="A0A9P4NHS7"/>
<sequence length="962" mass="106041">MTQSPLIALPNINSNQNTTFSARLEKIPTLVGQKRKREDEGQTLKALKPFIIRACPSSIYDKPYTLKPLLRLERSRLPLSYLDPAPTDSILPTTRLFSAHIDVLDRNDGTKNEETKPPMLLIASLESESSLHAVERVKHGVFALCKLCNWVKVEHLEDTSGVSYTPITRPPLVEKSDVNAENWWTKAVVPQGFDKSGGIKPAKRPRLAMSLPQTTPQPEVLLNTPTLPVPEPAAFPIDTSEPNQGPEISSQQVFETLVHEYLSALYKSKTSLAFFAKGPLSRARAACLTVAQEDLSLSALTAFLRSMLLTMSSMDKKYREKLPGMINEFSHATLSDFEQESPIVAKKRKLKKHPKLSREGTYLMEESHVKRWWFTEDVRRQDETNEQLLRRKIGDLRVRETLAQVILILEILALEALPEFKTAALDSIAIKKETQETQETQNEPILDAKKTFRKFRKPVDLILRLDLLMDKLSIWQSIENDGPAAESQQATDLSSRDNSGKLQDRDLLASFCIEVIIPFYKSRVPEQAALVNKKFGGPGAASPEKYKLPKPRKPIENPKQEKRPRQPLHKTPSESFAHHKASRPPSLARSTTDLGLGASRLKREESGVSLFDIPASRGPSATTSIARLKAQQIDMNAISTATSAKLAQKAHLEEEVKNAINTLKKPNPRQAVKEYVEENEKRSLGSASMRKKTMGVVRKVVGNALGEREISGGVQVAATPRVGGGRRRDALVPATGKRRRFVEEKDPYPPSSGDFCVPSSTVRPTANRPQENQPLFSSRKPLDSEHSVAETPSRGSSKIRTFPAIAANPSSSKLRTSQSAATTVLQDATNNINATPSRPSSAKPLHFASIFTKSALAPVTLAPETAIPQTPTKTKSSQPIIKSSHVFATPQKPVRQLADVVEDVPQTPEVSKVGIATACSNTKEKSHKANLANGEGSSRGDVDGGGDIYDALGWNDDFDDLA</sequence>
<feature type="compositionally biased region" description="Polar residues" evidence="1">
    <location>
        <begin position="758"/>
        <end position="776"/>
    </location>
</feature>
<feature type="region of interest" description="Disordered" evidence="1">
    <location>
        <begin position="733"/>
        <end position="817"/>
    </location>
</feature>
<accession>A0A9P4NHS7</accession>
<protein>
    <recommendedName>
        <fullName evidence="2">DNA replication regulator Sld3 C-terminal domain-containing protein</fullName>
    </recommendedName>
</protein>
<dbReference type="InterPro" id="IPR042511">
    <property type="entry name" value="Sld3"/>
</dbReference>
<keyword evidence="4" id="KW-1185">Reference proteome</keyword>
<dbReference type="PANTHER" id="PTHR28067">
    <property type="entry name" value="DNA REPLICATION REGULATOR SLD3"/>
    <property type="match status" value="1"/>
</dbReference>
<feature type="region of interest" description="Disordered" evidence="1">
    <location>
        <begin position="533"/>
        <end position="592"/>
    </location>
</feature>